<dbReference type="Proteomes" id="UP000594263">
    <property type="component" value="Unplaced"/>
</dbReference>
<keyword evidence="6 7" id="KW-0539">Nucleus</keyword>
<dbReference type="EnsemblPlants" id="Kaladp1192s0016.1.v1.1">
    <property type="protein sequence ID" value="Kaladp1192s0016.1.v1.1.CDS.1"/>
    <property type="gene ID" value="Kaladp1192s0016.v1.1"/>
</dbReference>
<evidence type="ECO:0000256" key="8">
    <source>
        <dbReference type="SAM" id="MobiDB-lite"/>
    </source>
</evidence>
<reference evidence="9" key="1">
    <citation type="submission" date="2021-01" db="UniProtKB">
        <authorList>
            <consortium name="EnsemblPlants"/>
        </authorList>
    </citation>
    <scope>IDENTIFICATION</scope>
</reference>
<evidence type="ECO:0000313" key="9">
    <source>
        <dbReference type="EnsemblPlants" id="Kaladp1192s0016.1.v1.1.CDS.1"/>
    </source>
</evidence>
<proteinExistence type="inferred from homology"/>
<dbReference type="Gramene" id="Kaladp1192s0016.1.v1.1">
    <property type="protein sequence ID" value="Kaladp1192s0016.1.v1.1.CDS.1"/>
    <property type="gene ID" value="Kaladp1192s0016.v1.1"/>
</dbReference>
<evidence type="ECO:0000256" key="7">
    <source>
        <dbReference type="RuleBase" id="RU367160"/>
    </source>
</evidence>
<evidence type="ECO:0000256" key="6">
    <source>
        <dbReference type="ARBA" id="ARBA00023242"/>
    </source>
</evidence>
<keyword evidence="5 7" id="KW-0804">Transcription</keyword>
<comment type="similarity">
    <text evidence="2 7">Belongs to the BBR/BPC family.</text>
</comment>
<comment type="function">
    <text evidence="7">Transcriptional regulator that specifically binds to GA-rich elements (GAGA-repeats) present in regulatory sequences of genes involved in developmental processes.</text>
</comment>
<dbReference type="InterPro" id="IPR010409">
    <property type="entry name" value="GAGA-bd_tscrpt_act"/>
</dbReference>
<dbReference type="GO" id="GO:0003700">
    <property type="term" value="F:DNA-binding transcription factor activity"/>
    <property type="evidence" value="ECO:0007669"/>
    <property type="project" value="UniProtKB-UniRule"/>
</dbReference>
<protein>
    <recommendedName>
        <fullName evidence="7">GAGA-binding transcriptional activator</fullName>
    </recommendedName>
</protein>
<organism evidence="9 10">
    <name type="scientific">Kalanchoe fedtschenkoi</name>
    <name type="common">Lavender scallops</name>
    <name type="synonym">South American air plant</name>
    <dbReference type="NCBI Taxonomy" id="63787"/>
    <lineage>
        <taxon>Eukaryota</taxon>
        <taxon>Viridiplantae</taxon>
        <taxon>Streptophyta</taxon>
        <taxon>Embryophyta</taxon>
        <taxon>Tracheophyta</taxon>
        <taxon>Spermatophyta</taxon>
        <taxon>Magnoliopsida</taxon>
        <taxon>eudicotyledons</taxon>
        <taxon>Gunneridae</taxon>
        <taxon>Pentapetalae</taxon>
        <taxon>Saxifragales</taxon>
        <taxon>Crassulaceae</taxon>
        <taxon>Kalanchoe</taxon>
    </lineage>
</organism>
<dbReference type="GO" id="GO:0005634">
    <property type="term" value="C:nucleus"/>
    <property type="evidence" value="ECO:0007669"/>
    <property type="project" value="UniProtKB-SubCell"/>
</dbReference>
<keyword evidence="3 7" id="KW-0805">Transcription regulation</keyword>
<comment type="subcellular location">
    <subcellularLocation>
        <location evidence="1 7">Nucleus</location>
    </subcellularLocation>
</comment>
<dbReference type="GO" id="GO:0003677">
    <property type="term" value="F:DNA binding"/>
    <property type="evidence" value="ECO:0007669"/>
    <property type="project" value="UniProtKB-KW"/>
</dbReference>
<feature type="region of interest" description="Disordered" evidence="8">
    <location>
        <begin position="1"/>
        <end position="26"/>
    </location>
</feature>
<keyword evidence="10" id="KW-1185">Reference proteome</keyword>
<dbReference type="Pfam" id="PF06217">
    <property type="entry name" value="GAGA_bind"/>
    <property type="match status" value="1"/>
</dbReference>
<evidence type="ECO:0000256" key="4">
    <source>
        <dbReference type="ARBA" id="ARBA00023125"/>
    </source>
</evidence>
<evidence type="ECO:0000256" key="2">
    <source>
        <dbReference type="ARBA" id="ARBA00007911"/>
    </source>
</evidence>
<evidence type="ECO:0000256" key="5">
    <source>
        <dbReference type="ARBA" id="ARBA00023163"/>
    </source>
</evidence>
<dbReference type="AlphaFoldDB" id="A0A7N0VLR9"/>
<evidence type="ECO:0000313" key="10">
    <source>
        <dbReference type="Proteomes" id="UP000594263"/>
    </source>
</evidence>
<name>A0A7N0VLR9_KALFE</name>
<accession>A0A7N0VLR9</accession>
<keyword evidence="4 7" id="KW-0238">DNA-binding</keyword>
<evidence type="ECO:0000256" key="3">
    <source>
        <dbReference type="ARBA" id="ARBA00023015"/>
    </source>
</evidence>
<evidence type="ECO:0000256" key="1">
    <source>
        <dbReference type="ARBA" id="ARBA00004123"/>
    </source>
</evidence>
<sequence>MDKGGPGRLQYGLPKGEYKPFQDQVQQRPSMKDIMVMVSERDSAFLERNLALSEKKAVLAQRDMAVFERDAAIAERDFAIKERDRVMAHLQLLENITDGDTE</sequence>